<feature type="domain" description="EF-hand" evidence="7">
    <location>
        <begin position="19"/>
        <end position="54"/>
    </location>
</feature>
<dbReference type="PROSITE" id="PS00018">
    <property type="entry name" value="EF_HAND_1"/>
    <property type="match status" value="2"/>
</dbReference>
<dbReference type="GO" id="GO:0051639">
    <property type="term" value="P:actin filament network formation"/>
    <property type="evidence" value="ECO:0007669"/>
    <property type="project" value="TreeGrafter"/>
</dbReference>
<dbReference type="CDD" id="cd21298">
    <property type="entry name" value="CH_PLS_rpt3"/>
    <property type="match status" value="1"/>
</dbReference>
<dbReference type="PROSITE" id="PS50021">
    <property type="entry name" value="CH"/>
    <property type="match status" value="4"/>
</dbReference>
<dbReference type="CDD" id="cd21301">
    <property type="entry name" value="CH_PLS_rpt4"/>
    <property type="match status" value="1"/>
</dbReference>
<proteinExistence type="evidence at transcript level"/>
<dbReference type="GO" id="GO:0032432">
    <property type="term" value="C:actin filament bundle"/>
    <property type="evidence" value="ECO:0007669"/>
    <property type="project" value="TreeGrafter"/>
</dbReference>
<keyword evidence="3" id="KW-0106">Calcium</keyword>
<feature type="domain" description="EF-hand" evidence="7">
    <location>
        <begin position="55"/>
        <end position="90"/>
    </location>
</feature>
<dbReference type="SMART" id="SM00033">
    <property type="entry name" value="CH"/>
    <property type="match status" value="4"/>
</dbReference>
<dbReference type="InterPro" id="IPR018247">
    <property type="entry name" value="EF_Hand_1_Ca_BS"/>
</dbReference>
<evidence type="ECO:0000256" key="1">
    <source>
        <dbReference type="ARBA" id="ARBA00022723"/>
    </source>
</evidence>
<dbReference type="Gene3D" id="1.10.238.10">
    <property type="entry name" value="EF-hand"/>
    <property type="match status" value="1"/>
</dbReference>
<protein>
    <recommendedName>
        <fullName evidence="5">Fimbrin</fullName>
    </recommendedName>
</protein>
<organism evidence="8">
    <name type="scientific">Phallusia mammillata</name>
    <dbReference type="NCBI Taxonomy" id="59560"/>
    <lineage>
        <taxon>Eukaryota</taxon>
        <taxon>Metazoa</taxon>
        <taxon>Chordata</taxon>
        <taxon>Tunicata</taxon>
        <taxon>Ascidiacea</taxon>
        <taxon>Phlebobranchia</taxon>
        <taxon>Ascidiidae</taxon>
        <taxon>Phallusia</taxon>
    </lineage>
</organism>
<evidence type="ECO:0000259" key="7">
    <source>
        <dbReference type="PROSITE" id="PS50222"/>
    </source>
</evidence>
<dbReference type="FunFam" id="1.10.418.10:FF:000010">
    <property type="entry name" value="Plastin-3 isoform 1"/>
    <property type="match status" value="1"/>
</dbReference>
<dbReference type="GO" id="GO:0051017">
    <property type="term" value="P:actin filament bundle assembly"/>
    <property type="evidence" value="ECO:0007669"/>
    <property type="project" value="InterPro"/>
</dbReference>
<dbReference type="FunFam" id="1.10.238.10:FF:000263">
    <property type="entry name" value="plastin-1 isoform X2"/>
    <property type="match status" value="1"/>
</dbReference>
<dbReference type="FunFam" id="1.10.418.10:FF:000042">
    <property type="entry name" value="Fimbrin, putative"/>
    <property type="match status" value="1"/>
</dbReference>
<keyword evidence="4" id="KW-0009">Actin-binding</keyword>
<feature type="domain" description="Calponin-homology (CH)" evidence="6">
    <location>
        <begin position="126"/>
        <end position="241"/>
    </location>
</feature>
<dbReference type="CDD" id="cd21292">
    <property type="entry name" value="CH_PLS_rpt1"/>
    <property type="match status" value="1"/>
</dbReference>
<dbReference type="FunFam" id="1.10.418.10:FF:000016">
    <property type="entry name" value="Probable fimbrin"/>
    <property type="match status" value="1"/>
</dbReference>
<evidence type="ECO:0000259" key="6">
    <source>
        <dbReference type="PROSITE" id="PS50021"/>
    </source>
</evidence>
<dbReference type="PROSITE" id="PS00019">
    <property type="entry name" value="ACTININ_1"/>
    <property type="match status" value="1"/>
</dbReference>
<keyword evidence="1" id="KW-0479">Metal-binding</keyword>
<dbReference type="GO" id="GO:0005509">
    <property type="term" value="F:calcium ion binding"/>
    <property type="evidence" value="ECO:0007669"/>
    <property type="project" value="InterPro"/>
</dbReference>
<feature type="domain" description="Calponin-homology (CH)" evidence="6">
    <location>
        <begin position="527"/>
        <end position="635"/>
    </location>
</feature>
<dbReference type="InterPro" id="IPR001589">
    <property type="entry name" value="Actinin_actin-bd_CS"/>
</dbReference>
<keyword evidence="2" id="KW-0677">Repeat</keyword>
<dbReference type="CDD" id="cd00051">
    <property type="entry name" value="EFh"/>
    <property type="match status" value="1"/>
</dbReference>
<dbReference type="AlphaFoldDB" id="A0A6F9DIV6"/>
<accession>A0A6F9DIV6</accession>
<dbReference type="PANTHER" id="PTHR19961:SF18">
    <property type="entry name" value="FI19014P1"/>
    <property type="match status" value="1"/>
</dbReference>
<dbReference type="GO" id="GO:0071944">
    <property type="term" value="C:cell periphery"/>
    <property type="evidence" value="ECO:0007669"/>
    <property type="project" value="UniProtKB-ARBA"/>
</dbReference>
<dbReference type="SUPFAM" id="SSF47473">
    <property type="entry name" value="EF-hand"/>
    <property type="match status" value="1"/>
</dbReference>
<dbReference type="SMART" id="SM00054">
    <property type="entry name" value="EFh"/>
    <property type="match status" value="2"/>
</dbReference>
<dbReference type="InterPro" id="IPR036872">
    <property type="entry name" value="CH_dom_sf"/>
</dbReference>
<dbReference type="Pfam" id="PF13499">
    <property type="entry name" value="EF-hand_7"/>
    <property type="match status" value="1"/>
</dbReference>
<dbReference type="InterPro" id="IPR039959">
    <property type="entry name" value="Fimbrin/Plastin"/>
</dbReference>
<dbReference type="GO" id="GO:0005737">
    <property type="term" value="C:cytoplasm"/>
    <property type="evidence" value="ECO:0007669"/>
    <property type="project" value="TreeGrafter"/>
</dbReference>
<dbReference type="FunFam" id="1.10.418.10:FF:000027">
    <property type="entry name" value="Probable fimbrin"/>
    <property type="match status" value="1"/>
</dbReference>
<sequence length="638" mass="71025">MSYEERISSELEQEGITGEELEHLVSCFSFIDVNQNGNIDKGEMGNLLDKCGKPQPSFKIRDLYKEFDVDNNNVITPSEFAKIYQSVTKNDVAKNFKKTVAAKSGIVAKGGLSEASAEGTQHSYSQEECLAFTNWIMKHLKEDPDCGNQVKGMNPDDLFKKLGDGIVLCKLINHSQPDTIDERTINKKNLNVYRKQENLNLAVNSASAIGCSIVNIGGQDIADGRPHIVLGLLWQVIRIGLFAKIDLAHCPDLFALAHDGETLEDLQNLSPEELLLRWVNYHLANSEGYQEAAKGKKITNFSGDIKDSVAYAYLLEQIQPVDEELKQYELDPAINGKSDASPSNPSDRAESVLKSADRLGCREFVTAKDICRGHAKLNLAFVANLFNTHPALKKVEIEEEIVDETREEKTFRNWMNSLGVSPRVNKLDRDVQDGLVLLKLYGYIKEDTVNWDKVNKPPYPKMGSTMKKLENCNYALTCAKDLKFKIIGIGGEDINTGNKNLILAVVWQIMRAYTLKILERLSDDGKAASDPEIVGWVNQTLSEHDKSTQIRSFKDSSIATSHVVIDLIDAISPGSINYDMVTPGESEEEKMLNARYALSMARKIGSRIYALPEDLVEVNAKMVLTVFACLMGTGMNKT</sequence>
<evidence type="ECO:0000256" key="4">
    <source>
        <dbReference type="ARBA" id="ARBA00023203"/>
    </source>
</evidence>
<dbReference type="PANTHER" id="PTHR19961">
    <property type="entry name" value="FIMBRIN/PLASTIN"/>
    <property type="match status" value="1"/>
</dbReference>
<dbReference type="SUPFAM" id="SSF47576">
    <property type="entry name" value="Calponin-homology domain, CH-domain"/>
    <property type="match status" value="1"/>
</dbReference>
<dbReference type="Gene3D" id="1.10.418.10">
    <property type="entry name" value="Calponin-like domain"/>
    <property type="match status" value="4"/>
</dbReference>
<gene>
    <name evidence="8" type="primary">Lcp1</name>
</gene>
<reference evidence="8" key="1">
    <citation type="submission" date="2020-04" db="EMBL/GenBank/DDBJ databases">
        <authorList>
            <person name="Neveu A P."/>
        </authorList>
    </citation>
    <scope>NUCLEOTIDE SEQUENCE</scope>
    <source>
        <tissue evidence="8">Whole embryo</tissue>
    </source>
</reference>
<evidence type="ECO:0000256" key="3">
    <source>
        <dbReference type="ARBA" id="ARBA00022837"/>
    </source>
</evidence>
<dbReference type="Pfam" id="PF00307">
    <property type="entry name" value="CH"/>
    <property type="match status" value="4"/>
</dbReference>
<dbReference type="GO" id="GO:0051015">
    <property type="term" value="F:actin filament binding"/>
    <property type="evidence" value="ECO:0007669"/>
    <property type="project" value="InterPro"/>
</dbReference>
<evidence type="ECO:0000256" key="2">
    <source>
        <dbReference type="ARBA" id="ARBA00022737"/>
    </source>
</evidence>
<dbReference type="PROSITE" id="PS00020">
    <property type="entry name" value="ACTININ_2"/>
    <property type="match status" value="1"/>
</dbReference>
<dbReference type="EMBL" id="LR787542">
    <property type="protein sequence ID" value="CAB3263404.1"/>
    <property type="molecule type" value="mRNA"/>
</dbReference>
<feature type="domain" description="Calponin-homology (CH)" evidence="6">
    <location>
        <begin position="405"/>
        <end position="514"/>
    </location>
</feature>
<evidence type="ECO:0000313" key="8">
    <source>
        <dbReference type="EMBL" id="CAB3263404.1"/>
    </source>
</evidence>
<dbReference type="InterPro" id="IPR011992">
    <property type="entry name" value="EF-hand-dom_pair"/>
</dbReference>
<name>A0A6F9DIV6_9ASCI</name>
<dbReference type="InterPro" id="IPR001715">
    <property type="entry name" value="CH_dom"/>
</dbReference>
<feature type="domain" description="Calponin-homology (CH)" evidence="6">
    <location>
        <begin position="269"/>
        <end position="390"/>
    </location>
</feature>
<dbReference type="InterPro" id="IPR002048">
    <property type="entry name" value="EF_hand_dom"/>
</dbReference>
<dbReference type="GO" id="GO:0005884">
    <property type="term" value="C:actin filament"/>
    <property type="evidence" value="ECO:0007669"/>
    <property type="project" value="TreeGrafter"/>
</dbReference>
<evidence type="ECO:0000256" key="5">
    <source>
        <dbReference type="ARBA" id="ARBA00073963"/>
    </source>
</evidence>
<dbReference type="PROSITE" id="PS50222">
    <property type="entry name" value="EF_HAND_2"/>
    <property type="match status" value="2"/>
</dbReference>